<name>A0AA35V6Z6_LACSI</name>
<dbReference type="EMBL" id="OX465086">
    <property type="protein sequence ID" value="CAI9260455.1"/>
    <property type="molecule type" value="Genomic_DNA"/>
</dbReference>
<dbReference type="GO" id="GO:0003855">
    <property type="term" value="F:3-dehydroquinate dehydratase activity"/>
    <property type="evidence" value="ECO:0007669"/>
    <property type="project" value="InterPro"/>
</dbReference>
<accession>A0AA35V6Z6</accession>
<keyword evidence="1" id="KW-1133">Transmembrane helix</keyword>
<reference evidence="2" key="1">
    <citation type="submission" date="2023-04" db="EMBL/GenBank/DDBJ databases">
        <authorList>
            <person name="Vijverberg K."/>
            <person name="Xiong W."/>
            <person name="Schranz E."/>
        </authorList>
    </citation>
    <scope>NUCLEOTIDE SEQUENCE</scope>
</reference>
<proteinExistence type="predicted"/>
<dbReference type="AlphaFoldDB" id="A0AA35V6Z6"/>
<dbReference type="PANTHER" id="PTHR11453:SF40">
    <property type="entry name" value="BORON TRANSPORTER 4-RELATED"/>
    <property type="match status" value="1"/>
</dbReference>
<evidence type="ECO:0000313" key="3">
    <source>
        <dbReference type="Proteomes" id="UP001177003"/>
    </source>
</evidence>
<protein>
    <submittedName>
        <fullName evidence="2">Uncharacterized protein</fullName>
    </submittedName>
</protein>
<dbReference type="InterPro" id="IPR001381">
    <property type="entry name" value="DHquinase_I"/>
</dbReference>
<keyword evidence="1" id="KW-0472">Membrane</keyword>
<dbReference type="GO" id="GO:0050801">
    <property type="term" value="P:monoatomic ion homeostasis"/>
    <property type="evidence" value="ECO:0007669"/>
    <property type="project" value="TreeGrafter"/>
</dbReference>
<dbReference type="GO" id="GO:0005886">
    <property type="term" value="C:plasma membrane"/>
    <property type="evidence" value="ECO:0007669"/>
    <property type="project" value="TreeGrafter"/>
</dbReference>
<evidence type="ECO:0000313" key="2">
    <source>
        <dbReference type="EMBL" id="CAI9260455.1"/>
    </source>
</evidence>
<feature type="transmembrane region" description="Helical" evidence="1">
    <location>
        <begin position="277"/>
        <end position="301"/>
    </location>
</feature>
<dbReference type="GO" id="GO:0005452">
    <property type="term" value="F:solute:inorganic anion antiporter activity"/>
    <property type="evidence" value="ECO:0007669"/>
    <property type="project" value="InterPro"/>
</dbReference>
<dbReference type="Proteomes" id="UP001177003">
    <property type="component" value="Chromosome 0"/>
</dbReference>
<gene>
    <name evidence="2" type="ORF">LSALG_LOCUS1291</name>
</gene>
<dbReference type="InterPro" id="IPR013785">
    <property type="entry name" value="Aldolase_TIM"/>
</dbReference>
<evidence type="ECO:0000256" key="1">
    <source>
        <dbReference type="SAM" id="Phobius"/>
    </source>
</evidence>
<keyword evidence="1" id="KW-0812">Transmembrane</keyword>
<organism evidence="2 3">
    <name type="scientific">Lactuca saligna</name>
    <name type="common">Willowleaf lettuce</name>
    <dbReference type="NCBI Taxonomy" id="75948"/>
    <lineage>
        <taxon>Eukaryota</taxon>
        <taxon>Viridiplantae</taxon>
        <taxon>Streptophyta</taxon>
        <taxon>Embryophyta</taxon>
        <taxon>Tracheophyta</taxon>
        <taxon>Spermatophyta</taxon>
        <taxon>Magnoliopsida</taxon>
        <taxon>eudicotyledons</taxon>
        <taxon>Gunneridae</taxon>
        <taxon>Pentapetalae</taxon>
        <taxon>asterids</taxon>
        <taxon>campanulids</taxon>
        <taxon>Asterales</taxon>
        <taxon>Asteraceae</taxon>
        <taxon>Cichorioideae</taxon>
        <taxon>Cichorieae</taxon>
        <taxon>Lactucinae</taxon>
        <taxon>Lactuca</taxon>
    </lineage>
</organism>
<dbReference type="InterPro" id="IPR003020">
    <property type="entry name" value="HCO3_transpt_euk"/>
</dbReference>
<dbReference type="SUPFAM" id="SSF51569">
    <property type="entry name" value="Aldolase"/>
    <property type="match status" value="1"/>
</dbReference>
<dbReference type="GO" id="GO:0006820">
    <property type="term" value="P:monoatomic anion transport"/>
    <property type="evidence" value="ECO:0007669"/>
    <property type="project" value="InterPro"/>
</dbReference>
<sequence>MAMVPKKKDAMPVTLGMEDINNWTLCLIDEFMLKIRNRRLQVGFGIESQRFKVRSEASECGKQKRRRHQVRRQFSSSPSVFGMTTSLVNLKGNASSFQKSLVFCSRATWEGGQYNRDEKSRLDALCLAMELGAYHIDAEPQGEKKKKIKTENYWDWELANETKLIWSLGVIVNNQTVVRGGRSIRGVNISNEEQASVSVVVPSVHETEGRSASLGPTYRDSFFHYKVNCRWLETCTILGKYSSSSDSYNFFHRKGVPLLRCMCDCDHSVRRSVTYRVCVWTVVMLCVLPILDAYTLITRFIRVGGELFGMLISVFFMQEAIKGVISEFHVGYFRELLKMFLLVFLDAFFVPFLGNLDLCPIGQSLSVLLQSPMHTRSLATLERQIMQKKMVKIAKEGKKMEASSLEIYGKMNFAFVQMDPHPQVL</sequence>
<keyword evidence="3" id="KW-1185">Reference proteome</keyword>
<dbReference type="PANTHER" id="PTHR11453">
    <property type="entry name" value="ANION EXCHANGE PROTEIN"/>
    <property type="match status" value="1"/>
</dbReference>
<dbReference type="Pfam" id="PF01487">
    <property type="entry name" value="DHquinase_I"/>
    <property type="match status" value="1"/>
</dbReference>
<dbReference type="Gene3D" id="3.20.20.70">
    <property type="entry name" value="Aldolase class I"/>
    <property type="match status" value="1"/>
</dbReference>